<proteinExistence type="predicted"/>
<name>A0AAE4BSA3_9BACT</name>
<dbReference type="AlphaFoldDB" id="A0AAE4BSA3"/>
<dbReference type="Proteomes" id="UP001185092">
    <property type="component" value="Unassembled WGS sequence"/>
</dbReference>
<organism evidence="1 2">
    <name type="scientific">Aureibacter tunicatorum</name>
    <dbReference type="NCBI Taxonomy" id="866807"/>
    <lineage>
        <taxon>Bacteria</taxon>
        <taxon>Pseudomonadati</taxon>
        <taxon>Bacteroidota</taxon>
        <taxon>Cytophagia</taxon>
        <taxon>Cytophagales</taxon>
        <taxon>Persicobacteraceae</taxon>
        <taxon>Aureibacter</taxon>
    </lineage>
</organism>
<keyword evidence="2" id="KW-1185">Reference proteome</keyword>
<sequence>MSNAETMSKSFRIVYYVARDELMLALLGDKIYLYGDEFFKTKITKTNGKPFSKS</sequence>
<reference evidence="1" key="1">
    <citation type="submission" date="2023-07" db="EMBL/GenBank/DDBJ databases">
        <title>Genomic Encyclopedia of Type Strains, Phase IV (KMG-IV): sequencing the most valuable type-strain genomes for metagenomic binning, comparative biology and taxonomic classification.</title>
        <authorList>
            <person name="Goeker M."/>
        </authorList>
    </citation>
    <scope>NUCLEOTIDE SEQUENCE</scope>
    <source>
        <strain evidence="1">DSM 26174</strain>
    </source>
</reference>
<gene>
    <name evidence="1" type="ORF">HNQ88_001685</name>
</gene>
<dbReference type="EMBL" id="JAVDQD010000002">
    <property type="protein sequence ID" value="MDR6238648.1"/>
    <property type="molecule type" value="Genomic_DNA"/>
</dbReference>
<evidence type="ECO:0000313" key="2">
    <source>
        <dbReference type="Proteomes" id="UP001185092"/>
    </source>
</evidence>
<accession>A0AAE4BSA3</accession>
<protein>
    <submittedName>
        <fullName evidence="1">Uncharacterized protein</fullName>
    </submittedName>
</protein>
<evidence type="ECO:0000313" key="1">
    <source>
        <dbReference type="EMBL" id="MDR6238648.1"/>
    </source>
</evidence>
<comment type="caution">
    <text evidence="1">The sequence shown here is derived from an EMBL/GenBank/DDBJ whole genome shotgun (WGS) entry which is preliminary data.</text>
</comment>